<evidence type="ECO:0000256" key="1">
    <source>
        <dbReference type="SAM" id="MobiDB-lite"/>
    </source>
</evidence>
<evidence type="ECO:0000313" key="5">
    <source>
        <dbReference type="Proteomes" id="UP000297946"/>
    </source>
</evidence>
<reference evidence="3" key="1">
    <citation type="submission" date="2018-10" db="EMBL/GenBank/DDBJ databases">
        <authorList>
            <person name="Vincent A.T."/>
            <person name="Schiettekatte O."/>
            <person name="Bourhy P."/>
            <person name="Veyrier F.J."/>
            <person name="Picardeau M."/>
        </authorList>
    </citation>
    <scope>NUCLEOTIDE SEQUENCE</scope>
    <source>
        <strain evidence="3">201702690</strain>
    </source>
</reference>
<evidence type="ECO:0000313" key="4">
    <source>
        <dbReference type="Proteomes" id="UP000297273"/>
    </source>
</evidence>
<name>A0A5F1ZNH5_9LEPT</name>
<keyword evidence="4" id="KW-1185">Reference proteome</keyword>
<dbReference type="OrthoDB" id="332930at2"/>
<evidence type="ECO:0000313" key="3">
    <source>
        <dbReference type="EMBL" id="TGL38389.1"/>
    </source>
</evidence>
<dbReference type="AlphaFoldDB" id="A0A5F1ZNH5"/>
<proteinExistence type="predicted"/>
<gene>
    <name evidence="2" type="ORF">EHO57_00795</name>
    <name evidence="3" type="ORF">EHQ53_16555</name>
</gene>
<evidence type="ECO:0000313" key="2">
    <source>
        <dbReference type="EMBL" id="TGK05253.1"/>
    </source>
</evidence>
<organism evidence="2 5">
    <name type="scientific">Leptospira langatensis</name>
    <dbReference type="NCBI Taxonomy" id="2484983"/>
    <lineage>
        <taxon>Bacteria</taxon>
        <taxon>Pseudomonadati</taxon>
        <taxon>Spirochaetota</taxon>
        <taxon>Spirochaetia</taxon>
        <taxon>Leptospirales</taxon>
        <taxon>Leptospiraceae</taxon>
        <taxon>Leptospira</taxon>
    </lineage>
</organism>
<feature type="region of interest" description="Disordered" evidence="1">
    <location>
        <begin position="149"/>
        <end position="171"/>
    </location>
</feature>
<reference evidence="4 5" key="2">
    <citation type="journal article" date="2019" name="PLoS Negl. Trop. Dis.">
        <title>Revisiting the worldwide diversity of Leptospira species in the environment.</title>
        <authorList>
            <person name="Vincent A.T."/>
            <person name="Schiettekatte O."/>
            <person name="Bourhy P."/>
            <person name="Veyrier F.J."/>
            <person name="Picardeau M."/>
        </authorList>
    </citation>
    <scope>NUCLEOTIDE SEQUENCE [LARGE SCALE GENOMIC DNA]</scope>
    <source>
        <strain evidence="4">201702690</strain>
        <strain evidence="2 5">SSW18</strain>
    </source>
</reference>
<dbReference type="EMBL" id="RQER01000001">
    <property type="protein sequence ID" value="TGK05253.1"/>
    <property type="molecule type" value="Genomic_DNA"/>
</dbReference>
<evidence type="ECO:0008006" key="6">
    <source>
        <dbReference type="Google" id="ProtNLM"/>
    </source>
</evidence>
<comment type="caution">
    <text evidence="2">The sequence shown here is derived from an EMBL/GenBank/DDBJ whole genome shotgun (WGS) entry which is preliminary data.</text>
</comment>
<dbReference type="Proteomes" id="UP000297946">
    <property type="component" value="Unassembled WGS sequence"/>
</dbReference>
<protein>
    <recommendedName>
        <fullName evidence="6">DUF1285 domain-containing protein</fullName>
    </recommendedName>
</protein>
<sequence length="171" mass="19720">MARRLNSEIKITPNGEWIFRGTHIDQKDILEYFRRNLKDAQDGIYIDNEYGQFSEQGYLELFGYALNLIRVWEKDGELFFLADSGEEIPFSSLELAADRDGELFAKKKGHVFLKYRIARNVSTALGEYIQESEEGLKFKIGEKEIPIPETKEGPEVSLPKEFQNVPPTPEI</sequence>
<dbReference type="Proteomes" id="UP000297273">
    <property type="component" value="Unassembled WGS sequence"/>
</dbReference>
<accession>A0A5F1ZNH5</accession>
<dbReference type="RefSeq" id="WP_135646886.1">
    <property type="nucleotide sequence ID" value="NZ_RQER01000001.1"/>
</dbReference>
<dbReference type="EMBL" id="RQGC01000013">
    <property type="protein sequence ID" value="TGL38389.1"/>
    <property type="molecule type" value="Genomic_DNA"/>
</dbReference>